<evidence type="ECO:0000313" key="3">
    <source>
        <dbReference type="WBParaSite" id="ECPE_0001126301-mRNA-1"/>
    </source>
</evidence>
<organism evidence="3">
    <name type="scientific">Echinostoma caproni</name>
    <dbReference type="NCBI Taxonomy" id="27848"/>
    <lineage>
        <taxon>Eukaryota</taxon>
        <taxon>Metazoa</taxon>
        <taxon>Spiralia</taxon>
        <taxon>Lophotrochozoa</taxon>
        <taxon>Platyhelminthes</taxon>
        <taxon>Trematoda</taxon>
        <taxon>Digenea</taxon>
        <taxon>Plagiorchiida</taxon>
        <taxon>Echinostomata</taxon>
        <taxon>Echinostomatoidea</taxon>
        <taxon>Echinostomatidae</taxon>
        <taxon>Echinostoma</taxon>
    </lineage>
</organism>
<keyword evidence="2" id="KW-1185">Reference proteome</keyword>
<accession>A0A183AW93</accession>
<dbReference type="AlphaFoldDB" id="A0A183AW93"/>
<evidence type="ECO:0000313" key="2">
    <source>
        <dbReference type="Proteomes" id="UP000272942"/>
    </source>
</evidence>
<protein>
    <submittedName>
        <fullName evidence="3">Transposase</fullName>
    </submittedName>
</protein>
<proteinExistence type="predicted"/>
<name>A0A183AW93_9TREM</name>
<sequence>MSGTPKYHSTDTQCYERIDHRHVAVVELFFLSARISLFQYWRTTPIRKDLEKPCGAESSYLPEGIPQLE</sequence>
<reference evidence="3" key="1">
    <citation type="submission" date="2016-06" db="UniProtKB">
        <authorList>
            <consortium name="WormBaseParasite"/>
        </authorList>
    </citation>
    <scope>IDENTIFICATION</scope>
</reference>
<gene>
    <name evidence="1" type="ORF">ECPE_LOCUS11228</name>
</gene>
<dbReference type="Proteomes" id="UP000272942">
    <property type="component" value="Unassembled WGS sequence"/>
</dbReference>
<evidence type="ECO:0000313" key="1">
    <source>
        <dbReference type="EMBL" id="VDP88219.1"/>
    </source>
</evidence>
<dbReference type="WBParaSite" id="ECPE_0001126301-mRNA-1">
    <property type="protein sequence ID" value="ECPE_0001126301-mRNA-1"/>
    <property type="gene ID" value="ECPE_0001126301"/>
</dbReference>
<reference evidence="1 2" key="2">
    <citation type="submission" date="2018-11" db="EMBL/GenBank/DDBJ databases">
        <authorList>
            <consortium name="Pathogen Informatics"/>
        </authorList>
    </citation>
    <scope>NUCLEOTIDE SEQUENCE [LARGE SCALE GENOMIC DNA]</scope>
    <source>
        <strain evidence="1 2">Egypt</strain>
    </source>
</reference>
<dbReference type="EMBL" id="UZAN01050426">
    <property type="protein sequence ID" value="VDP88219.1"/>
    <property type="molecule type" value="Genomic_DNA"/>
</dbReference>